<gene>
    <name evidence="7" type="ORF">C4N27_12840</name>
</gene>
<keyword evidence="2" id="KW-0964">Secreted</keyword>
<evidence type="ECO:0000256" key="5">
    <source>
        <dbReference type="SAM" id="Phobius"/>
    </source>
</evidence>
<dbReference type="InterPro" id="IPR041033">
    <property type="entry name" value="SpaA_PFL_dom_1"/>
</dbReference>
<feature type="domain" description="SpaA-like prealbumin fold" evidence="6">
    <location>
        <begin position="330"/>
        <end position="406"/>
    </location>
</feature>
<comment type="caution">
    <text evidence="7">The sequence shown here is derived from an EMBL/GenBank/DDBJ whole genome shotgun (WGS) entry which is preliminary data.</text>
</comment>
<protein>
    <recommendedName>
        <fullName evidence="6">SpaA-like prealbumin fold domain-containing protein</fullName>
    </recommendedName>
</protein>
<dbReference type="PANTHER" id="PTHR36108">
    <property type="entry name" value="COLOSSIN-B-RELATED"/>
    <property type="match status" value="1"/>
</dbReference>
<feature type="transmembrane region" description="Helical" evidence="5">
    <location>
        <begin position="21"/>
        <end position="41"/>
    </location>
</feature>
<dbReference type="RefSeq" id="WP_158394707.1">
    <property type="nucleotide sequence ID" value="NZ_CP026548.1"/>
</dbReference>
<dbReference type="Pfam" id="PF17802">
    <property type="entry name" value="SpaA"/>
    <property type="match status" value="3"/>
</dbReference>
<evidence type="ECO:0000259" key="6">
    <source>
        <dbReference type="Pfam" id="PF17802"/>
    </source>
</evidence>
<evidence type="ECO:0000256" key="3">
    <source>
        <dbReference type="ARBA" id="ARBA00022729"/>
    </source>
</evidence>
<organism evidence="7 8">
    <name type="scientific">Faecalibacterium prausnitzii</name>
    <dbReference type="NCBI Taxonomy" id="853"/>
    <lineage>
        <taxon>Bacteria</taxon>
        <taxon>Bacillati</taxon>
        <taxon>Bacillota</taxon>
        <taxon>Clostridia</taxon>
        <taxon>Eubacteriales</taxon>
        <taxon>Oscillospiraceae</taxon>
        <taxon>Faecalibacterium</taxon>
    </lineage>
</organism>
<keyword evidence="5" id="KW-0472">Membrane</keyword>
<reference evidence="7 8" key="1">
    <citation type="submission" date="2018-02" db="EMBL/GenBank/DDBJ databases">
        <title>Complete genome sequencing of Faecalibacterium prausnitzii strains isolated from the human gut.</title>
        <authorList>
            <person name="Fitzgerald B.C."/>
            <person name="Shkoporov A.N."/>
            <person name="Ross P.R."/>
            <person name="Hill C."/>
        </authorList>
    </citation>
    <scope>NUCLEOTIDE SEQUENCE [LARGE SCALE GENOMIC DNA]</scope>
    <source>
        <strain evidence="7 8">APC942/18-1</strain>
    </source>
</reference>
<dbReference type="SUPFAM" id="SSF49478">
    <property type="entry name" value="Cna protein B-type domain"/>
    <property type="match status" value="1"/>
</dbReference>
<dbReference type="EMBL" id="PRLA01000012">
    <property type="protein sequence ID" value="RAW47924.1"/>
    <property type="molecule type" value="Genomic_DNA"/>
</dbReference>
<comment type="similarity">
    <text evidence="1">Belongs to the serine-aspartate repeat-containing protein (SDr) family.</text>
</comment>
<evidence type="ECO:0000256" key="2">
    <source>
        <dbReference type="ARBA" id="ARBA00022525"/>
    </source>
</evidence>
<dbReference type="PANTHER" id="PTHR36108:SF13">
    <property type="entry name" value="COLOSSIN-B-RELATED"/>
    <property type="match status" value="1"/>
</dbReference>
<keyword evidence="5" id="KW-0812">Transmembrane</keyword>
<dbReference type="Gene3D" id="2.60.40.10">
    <property type="entry name" value="Immunoglobulins"/>
    <property type="match status" value="3"/>
</dbReference>
<proteinExistence type="inferred from homology"/>
<evidence type="ECO:0000313" key="8">
    <source>
        <dbReference type="Proteomes" id="UP000250997"/>
    </source>
</evidence>
<feature type="compositionally biased region" description="Gly residues" evidence="4">
    <location>
        <begin position="74"/>
        <end position="87"/>
    </location>
</feature>
<feature type="transmembrane region" description="Helical" evidence="5">
    <location>
        <begin position="512"/>
        <end position="535"/>
    </location>
</feature>
<dbReference type="AlphaFoldDB" id="A0AAX1QHA3"/>
<evidence type="ECO:0000256" key="1">
    <source>
        <dbReference type="ARBA" id="ARBA00007257"/>
    </source>
</evidence>
<keyword evidence="5" id="KW-1133">Transmembrane helix</keyword>
<evidence type="ECO:0000256" key="4">
    <source>
        <dbReference type="SAM" id="MobiDB-lite"/>
    </source>
</evidence>
<feature type="domain" description="SpaA-like prealbumin fold" evidence="6">
    <location>
        <begin position="226"/>
        <end position="314"/>
    </location>
</feature>
<accession>A0AAX1QHA3</accession>
<evidence type="ECO:0000313" key="7">
    <source>
        <dbReference type="EMBL" id="RAW47924.1"/>
    </source>
</evidence>
<feature type="domain" description="SpaA-like prealbumin fold" evidence="6">
    <location>
        <begin position="128"/>
        <end position="198"/>
    </location>
</feature>
<sequence length="561" mass="62725">MKRHRQKPNEEYNFWQPATDMMSGLVFVLVLIIALLGLYLLSDYTGYEEASSVSSEGPSSSGTGWNNNDPGGWYYDGGTGDGDGDGNGQFDQQIIQTGGGGGYGEDGIKTAVFVEVVDDETERRIPEAGVTFELYRTDTTHLQNGSLQTLNTYYPEKINYRDYETTEEGVFYLPEKIWQGSYYFHELTEPEGYDAAGDTYYDVNRMYDWPDPYVVQIRLSPCKNIIRIQMNDAETQLPVGGGTFRVIAAEDIVTKDGTVRYTQGQYADTIVCDENGYGESKELYLGNYTVQQQTAPNYYTTMQEDLNVEVEKKNGEDPELHEIDAEKTKIALSVTDELNSTGLEGVTFAVSNERTGITQTVTTDAAGNVLLTDLDKSTTYHIREQQTLENYRLDNTDYTMTVAADGRIDGLSTAALSITNRMLRVSIHAVDMVLRSDTADEQLSLYNAQDQLIQTWTTNGSGEMFTDLTEGSYYVVRGEPNAENAKKYNFTVQDTARQQNWNVPVFTLRSAIALAVLAVIAAGVIWLLVFLWGVLARRKARKAAEAQKEEKNEEDSNKKES</sequence>
<feature type="region of interest" description="Disordered" evidence="4">
    <location>
        <begin position="50"/>
        <end position="102"/>
    </location>
</feature>
<name>A0AAX1QHA3_9FIRM</name>
<feature type="compositionally biased region" description="Low complexity" evidence="4">
    <location>
        <begin position="50"/>
        <end position="73"/>
    </location>
</feature>
<dbReference type="Proteomes" id="UP000250997">
    <property type="component" value="Unassembled WGS sequence"/>
</dbReference>
<keyword evidence="3" id="KW-0732">Signal</keyword>
<dbReference type="InterPro" id="IPR013783">
    <property type="entry name" value="Ig-like_fold"/>
</dbReference>